<evidence type="ECO:0000256" key="1">
    <source>
        <dbReference type="ARBA" id="ARBA00007068"/>
    </source>
</evidence>
<dbReference type="InterPro" id="IPR016117">
    <property type="entry name" value="ArgJ-like_dom_sf"/>
</dbReference>
<sequence length="312" mass="32149">MKRNILDIKGLKVGQAENKEGRTGVTVVLAEQGAVCGVDVRGAAPGTRETDLLQPLNAMERVHAVMLAGGSAFGLDAAGGIMEYLEQQGIGFDVGCTKVPIVPGAVLFDLANGDAFCRPDRQMGIDACAAASDSILKEGSFGAGCGATVGKLNGMDHCCNSGIGSWSERTENGICVAALIAVNAFGDVLENGTIIAGTKDENGNFVNTEEGVLQMASKLSFAAGQNTTIGVIATNVKLTKAQAQKVAGMAHDGLARCIRPIHTTLDGDTLFCLSTGEVELDAAPVDVVGILAARVTEQAVLRAVKAAQNEKF</sequence>
<evidence type="ECO:0000313" key="3">
    <source>
        <dbReference type="Proteomes" id="UP000729290"/>
    </source>
</evidence>
<dbReference type="InterPro" id="IPR005321">
    <property type="entry name" value="Peptidase_S58_DmpA"/>
</dbReference>
<organism evidence="2 3">
    <name type="scientific">Anaerotignum lactatifermentans</name>
    <dbReference type="NCBI Taxonomy" id="160404"/>
    <lineage>
        <taxon>Bacteria</taxon>
        <taxon>Bacillati</taxon>
        <taxon>Bacillota</taxon>
        <taxon>Clostridia</taxon>
        <taxon>Lachnospirales</taxon>
        <taxon>Anaerotignaceae</taxon>
        <taxon>Anaerotignum</taxon>
    </lineage>
</organism>
<dbReference type="RefSeq" id="WP_205132372.1">
    <property type="nucleotide sequence ID" value="NZ_JACSNT010000001.1"/>
</dbReference>
<protein>
    <submittedName>
        <fullName evidence="2">P1 family peptidase</fullName>
    </submittedName>
</protein>
<accession>A0ABS2G5J7</accession>
<dbReference type="EMBL" id="JACSNV010000001">
    <property type="protein sequence ID" value="MBM6876716.1"/>
    <property type="molecule type" value="Genomic_DNA"/>
</dbReference>
<dbReference type="CDD" id="cd02252">
    <property type="entry name" value="nylC_like"/>
    <property type="match status" value="1"/>
</dbReference>
<evidence type="ECO:0000313" key="2">
    <source>
        <dbReference type="EMBL" id="MBM6876716.1"/>
    </source>
</evidence>
<dbReference type="Proteomes" id="UP000729290">
    <property type="component" value="Unassembled WGS sequence"/>
</dbReference>
<dbReference type="Gene3D" id="3.60.70.12">
    <property type="entry name" value="L-amino peptidase D-ALA esterase/amidase"/>
    <property type="match status" value="1"/>
</dbReference>
<dbReference type="Pfam" id="PF03576">
    <property type="entry name" value="Peptidase_S58"/>
    <property type="match status" value="1"/>
</dbReference>
<name>A0ABS2G5J7_9FIRM</name>
<keyword evidence="3" id="KW-1185">Reference proteome</keyword>
<dbReference type="PANTHER" id="PTHR36512:SF3">
    <property type="entry name" value="BLR5678 PROTEIN"/>
    <property type="match status" value="1"/>
</dbReference>
<comment type="similarity">
    <text evidence="1">Belongs to the peptidase S58 family.</text>
</comment>
<comment type="caution">
    <text evidence="2">The sequence shown here is derived from an EMBL/GenBank/DDBJ whole genome shotgun (WGS) entry which is preliminary data.</text>
</comment>
<reference evidence="2 3" key="1">
    <citation type="journal article" date="2021" name="Sci. Rep.">
        <title>The distribution of antibiotic resistance genes in chicken gut microbiota commensals.</title>
        <authorList>
            <person name="Juricova H."/>
            <person name="Matiasovicova J."/>
            <person name="Kubasova T."/>
            <person name="Cejkova D."/>
            <person name="Rychlik I."/>
        </authorList>
    </citation>
    <scope>NUCLEOTIDE SEQUENCE [LARGE SCALE GENOMIC DNA]</scope>
    <source>
        <strain evidence="2 3">An431b</strain>
    </source>
</reference>
<dbReference type="SUPFAM" id="SSF56266">
    <property type="entry name" value="DmpA/ArgJ-like"/>
    <property type="match status" value="1"/>
</dbReference>
<proteinExistence type="inferred from homology"/>
<gene>
    <name evidence="2" type="ORF">H9X83_00875</name>
</gene>
<dbReference type="PANTHER" id="PTHR36512">
    <property type="entry name" value="D-AMINOPEPTIDASE"/>
    <property type="match status" value="1"/>
</dbReference>